<evidence type="ECO:0000313" key="2">
    <source>
        <dbReference type="Proteomes" id="UP000825123"/>
    </source>
</evidence>
<evidence type="ECO:0008006" key="3">
    <source>
        <dbReference type="Google" id="ProtNLM"/>
    </source>
</evidence>
<dbReference type="GeneID" id="66162196"/>
<keyword evidence="2" id="KW-1185">Reference proteome</keyword>
<organism evidence="1 2">
    <name type="scientific">Stygiolobus caldivivus</name>
    <dbReference type="NCBI Taxonomy" id="2824673"/>
    <lineage>
        <taxon>Archaea</taxon>
        <taxon>Thermoproteota</taxon>
        <taxon>Thermoprotei</taxon>
        <taxon>Sulfolobales</taxon>
        <taxon>Sulfolobaceae</taxon>
        <taxon>Stygiolobus</taxon>
    </lineage>
</organism>
<gene>
    <name evidence="1" type="ORF">KN1_04480</name>
</gene>
<dbReference type="KEGG" id="csty:KN1_04480"/>
<sequence>MPQLAVRITRVVEKNNIVEVEGLVPARCAVGYYNVKLKIQGFKIIESKCDCGQSFCSHAVKLHLAFLRSRIPR</sequence>
<dbReference type="Proteomes" id="UP000825123">
    <property type="component" value="Chromosome"/>
</dbReference>
<dbReference type="AlphaFoldDB" id="A0A8D5ZHZ3"/>
<evidence type="ECO:0000313" key="1">
    <source>
        <dbReference type="EMBL" id="BCU69151.1"/>
    </source>
</evidence>
<dbReference type="EMBL" id="AP024597">
    <property type="protein sequence ID" value="BCU69151.1"/>
    <property type="molecule type" value="Genomic_DNA"/>
</dbReference>
<proteinExistence type="predicted"/>
<dbReference type="RefSeq" id="WP_225905757.1">
    <property type="nucleotide sequence ID" value="NZ_AP024597.1"/>
</dbReference>
<reference evidence="1 2" key="1">
    <citation type="submission" date="2021-04" db="EMBL/GenBank/DDBJ databases">
        <title>Complete genome sequence of Stygiolobus sp. KN-1.</title>
        <authorList>
            <person name="Nakamura K."/>
            <person name="Sakai H."/>
            <person name="Kurosawa N."/>
        </authorList>
    </citation>
    <scope>NUCLEOTIDE SEQUENCE [LARGE SCALE GENOMIC DNA]</scope>
    <source>
        <strain evidence="1 2">KN-1</strain>
    </source>
</reference>
<accession>A0A8D5ZHZ3</accession>
<protein>
    <recommendedName>
        <fullName evidence="3">SWIM-type domain-containing protein</fullName>
    </recommendedName>
</protein>
<name>A0A8D5ZHZ3_9CREN</name>